<dbReference type="InterPro" id="IPR013809">
    <property type="entry name" value="ENTH"/>
</dbReference>
<feature type="domain" description="I/LWEQ" evidence="8">
    <location>
        <begin position="815"/>
        <end position="1052"/>
    </location>
</feature>
<evidence type="ECO:0000256" key="6">
    <source>
        <dbReference type="SAM" id="MobiDB-lite"/>
    </source>
</evidence>
<comment type="subcellular location">
    <subcellularLocation>
        <location evidence="1">Cytoplasm</location>
    </subcellularLocation>
</comment>
<evidence type="ECO:0000313" key="10">
    <source>
        <dbReference type="Proteomes" id="UP001549920"/>
    </source>
</evidence>
<dbReference type="EMBL" id="JBEUOH010000009">
    <property type="protein sequence ID" value="KAL0882979.1"/>
    <property type="molecule type" value="Genomic_DNA"/>
</dbReference>
<dbReference type="PROSITE" id="PS50945">
    <property type="entry name" value="I_LWEQ"/>
    <property type="match status" value="1"/>
</dbReference>
<dbReference type="SUPFAM" id="SSF109885">
    <property type="entry name" value="I/LWEQ domain"/>
    <property type="match status" value="1"/>
</dbReference>
<reference evidence="9 10" key="1">
    <citation type="submission" date="2024-06" db="EMBL/GenBank/DDBJ databases">
        <title>A chromosome-level genome assembly of beet webworm, Loxostege sticticalis.</title>
        <authorList>
            <person name="Zhang Y."/>
        </authorList>
    </citation>
    <scope>NUCLEOTIDE SEQUENCE [LARGE SCALE GENOMIC DNA]</scope>
    <source>
        <strain evidence="9">AQ026</strain>
        <tissue evidence="9">Whole body</tissue>
    </source>
</reference>
<feature type="coiled-coil region" evidence="5">
    <location>
        <begin position="353"/>
        <end position="444"/>
    </location>
</feature>
<dbReference type="PANTHER" id="PTHR10407:SF15">
    <property type="entry name" value="HUNTINGTIN INTERACTING PROTEIN 1"/>
    <property type="match status" value="1"/>
</dbReference>
<dbReference type="InterPro" id="IPR030224">
    <property type="entry name" value="Sla2_fam"/>
</dbReference>
<dbReference type="Gene3D" id="1.20.1410.10">
    <property type="entry name" value="I/LWEQ domain"/>
    <property type="match status" value="1"/>
</dbReference>
<feature type="region of interest" description="Disordered" evidence="6">
    <location>
        <begin position="329"/>
        <end position="353"/>
    </location>
</feature>
<accession>A0ABR3I2K8</accession>
<proteinExistence type="inferred from homology"/>
<dbReference type="InterPro" id="IPR002558">
    <property type="entry name" value="ILWEQ_dom"/>
</dbReference>
<feature type="coiled-coil region" evidence="5">
    <location>
        <begin position="500"/>
        <end position="689"/>
    </location>
</feature>
<dbReference type="Pfam" id="PF01608">
    <property type="entry name" value="I_LWEQ"/>
    <property type="match status" value="1"/>
</dbReference>
<dbReference type="PROSITE" id="PS50942">
    <property type="entry name" value="ENTH"/>
    <property type="match status" value="1"/>
</dbReference>
<feature type="domain" description="ENTH" evidence="7">
    <location>
        <begin position="20"/>
        <end position="148"/>
    </location>
</feature>
<dbReference type="SMART" id="SM00307">
    <property type="entry name" value="ILWEQ"/>
    <property type="match status" value="1"/>
</dbReference>
<evidence type="ECO:0000256" key="4">
    <source>
        <dbReference type="ARBA" id="ARBA00023203"/>
    </source>
</evidence>
<evidence type="ECO:0000313" key="9">
    <source>
        <dbReference type="EMBL" id="KAL0882979.1"/>
    </source>
</evidence>
<protein>
    <recommendedName>
        <fullName evidence="11">Huntingtin interacting protein 1</fullName>
    </recommendedName>
</protein>
<dbReference type="SMART" id="SM00273">
    <property type="entry name" value="ENTH"/>
    <property type="match status" value="1"/>
</dbReference>
<dbReference type="Gene3D" id="1.25.40.90">
    <property type="match status" value="1"/>
</dbReference>
<keyword evidence="5" id="KW-0175">Coiled coil</keyword>
<dbReference type="PANTHER" id="PTHR10407">
    <property type="entry name" value="HUNTINGTIN INTERACTING PROTEIN 1"/>
    <property type="match status" value="1"/>
</dbReference>
<comment type="caution">
    <text evidence="9">The sequence shown here is derived from an EMBL/GenBank/DDBJ whole genome shotgun (WGS) entry which is preliminary data.</text>
</comment>
<keyword evidence="3" id="KW-0963">Cytoplasm</keyword>
<keyword evidence="4" id="KW-0009">Actin-binding</keyword>
<dbReference type="InterPro" id="IPR035964">
    <property type="entry name" value="I/LWEQ_dom_sf"/>
</dbReference>
<dbReference type="Gene3D" id="1.20.5.1700">
    <property type="match status" value="1"/>
</dbReference>
<dbReference type="InterPro" id="IPR008942">
    <property type="entry name" value="ENTH_VHS"/>
</dbReference>
<evidence type="ECO:0000256" key="3">
    <source>
        <dbReference type="ARBA" id="ARBA00022490"/>
    </source>
</evidence>
<evidence type="ECO:0000256" key="5">
    <source>
        <dbReference type="SAM" id="Coils"/>
    </source>
</evidence>
<evidence type="ECO:0000256" key="1">
    <source>
        <dbReference type="ARBA" id="ARBA00004496"/>
    </source>
</evidence>
<dbReference type="SUPFAM" id="SSF48464">
    <property type="entry name" value="ENTH/VHS domain"/>
    <property type="match status" value="1"/>
</dbReference>
<evidence type="ECO:0000256" key="2">
    <source>
        <dbReference type="ARBA" id="ARBA00010135"/>
    </source>
</evidence>
<dbReference type="Proteomes" id="UP001549920">
    <property type="component" value="Unassembled WGS sequence"/>
</dbReference>
<evidence type="ECO:0008006" key="11">
    <source>
        <dbReference type="Google" id="ProtNLM"/>
    </source>
</evidence>
<dbReference type="Pfam" id="PF07651">
    <property type="entry name" value="ANTH"/>
    <property type="match status" value="1"/>
</dbReference>
<dbReference type="CDD" id="cd17006">
    <property type="entry name" value="ANTH_N_HIP1_like"/>
    <property type="match status" value="1"/>
</dbReference>
<evidence type="ECO:0000259" key="8">
    <source>
        <dbReference type="PROSITE" id="PS50945"/>
    </source>
</evidence>
<evidence type="ECO:0000259" key="7">
    <source>
        <dbReference type="PROSITE" id="PS50942"/>
    </source>
</evidence>
<comment type="similarity">
    <text evidence="2">Belongs to the SLA2 family.</text>
</comment>
<organism evidence="9 10">
    <name type="scientific">Loxostege sticticalis</name>
    <name type="common">Beet webworm moth</name>
    <dbReference type="NCBI Taxonomy" id="481309"/>
    <lineage>
        <taxon>Eukaryota</taxon>
        <taxon>Metazoa</taxon>
        <taxon>Ecdysozoa</taxon>
        <taxon>Arthropoda</taxon>
        <taxon>Hexapoda</taxon>
        <taxon>Insecta</taxon>
        <taxon>Pterygota</taxon>
        <taxon>Neoptera</taxon>
        <taxon>Endopterygota</taxon>
        <taxon>Lepidoptera</taxon>
        <taxon>Glossata</taxon>
        <taxon>Ditrysia</taxon>
        <taxon>Pyraloidea</taxon>
        <taxon>Crambidae</taxon>
        <taxon>Pyraustinae</taxon>
        <taxon>Loxostege</taxon>
    </lineage>
</organism>
<dbReference type="InterPro" id="IPR011417">
    <property type="entry name" value="ANTH_dom"/>
</dbReference>
<name>A0ABR3I2K8_LOXSC</name>
<keyword evidence="10" id="KW-1185">Reference proteome</keyword>
<sequence>MASLSLPRVLQLKKNSLDAEREQFEKFQTLAIQKAINSIETPVKEKHVRSTIIGTFQEQSAITYWMVAIRLPLQDNRIVAWKFCHVTHKLLREGHPACLDDSQRHINMIENLGKLWVHLREGYGRLVHLYCNLLVCKLKFHARNPRFPGNLQLTADELDAIAENDVNNYFQICVELFDYMDDILTLQAAVFDSLGNARANSMTASGQCRLAALIPCAQDSSQIYDCNVRLLFRLHAALPADTLSGHRERFRQQFKKLSSFYKHASSLQYYRNLLTLPVLPSNPPNFLQQSDFGTYVTPVVSIPDQPPDEPDAVGSLIDTSDTISISQMSQATTPDHLDAFDTRTTPSPQPDPIVERDRLIEHLQNELRRMRTEMVEERNTIVGTAREQYARLGMELREAKTALEEERQRARILSEQTPEIKQKLAETEEKAKVTDEKFQKLKGAYTQLREEHIALIRQKAEVDKLSAVLRAAAAQHESAKLALQQQLNDRVKDVELLQQSASTSEEVEAYKSELTNLRSELETSRQKEVELQTLRASMEALEIEHKTAKAEQEEKLATLANELKETSETLEKIKQEKEERENELSKIKEELAGLREKSTDQYQKVVEEKEAAVKQVAELIQQHQQEKEMLEAKVERTENQRLNAECELQDLLQHNTILEVDVASLKKQLEDAKKELEKQTSRIVSCAGEAALEVTSEALSALEAGSAQESNRAAAGLAAKALEDLAQLDQVKGNEESLARSAILAAHNAAQLSAYATEVSNLSTDIALSEKLNSECRTMLTATKQCLESLRNGTLETASYEAARAHVLGVSQTAAAADRVNGGALSVDDELAGMDSAIEEAASKIEAMLAASRAGDSGVKLEVNGKILDACTTLMAAVKLLVQDARALQNELGDPKTRQKMYRNNPQWSEGLISAAKAVVFAAKLLVTSADEAVGAAGRLEGVSAAAHEVAGSTAQLVAASRARAPPASEPLAKLTRASRSVAAATGAVVAAVRAGSALRHDTEALDTSALTLTATRRLEMESKVRALELESALDAERARLAALRKRHYHLAQGEENGSIINGKE</sequence>
<gene>
    <name evidence="9" type="ORF">ABMA27_016469</name>
</gene>